<evidence type="ECO:0000313" key="4">
    <source>
        <dbReference type="EMBL" id="NNM46466.1"/>
    </source>
</evidence>
<keyword evidence="2" id="KW-0812">Transmembrane</keyword>
<keyword evidence="2" id="KW-0472">Membrane</keyword>
<sequence>MTTSPTVSATLTDPAPAKSHVAPRATRVRRRIVWGLVVALGVGALAAIALSTAAPDRLLEPEDRGPNGANVLVRVLQRHGVTVDVVRSIGELADAGIGSGATVVMANGEYLGTSAAATLAEETRSADRVVLLAPSTEQLAAMDLPLAAIPGDPTVSLRADCTSTVARADDHVEGTDVRLVPADGAATDAAVPCFAVPPPDQSRRGSGSKSGKSGESKPSDPYAYGVGMATVPAGARGPEVVVIGFGSSFTNRFVDEDSSAGVAVRALGTSKRLIWYQPDVSDLASVGDDSAGPTPWPRWLGPAVALAAVAVIALALARGRRLGRLVPEPLPVVVRAVETTESRGRLYRRARDRGRAAVILRRATLGRLARRLAADPRDVDAVAAAAAGASGMPLEHVRALLAGAAPETDTDLANLASALTELEEKVQIQ</sequence>
<dbReference type="RefSeq" id="WP_171243569.1">
    <property type="nucleotide sequence ID" value="NZ_JABEPQ010000002.1"/>
</dbReference>
<feature type="region of interest" description="Disordered" evidence="1">
    <location>
        <begin position="192"/>
        <end position="221"/>
    </location>
</feature>
<evidence type="ECO:0000256" key="1">
    <source>
        <dbReference type="SAM" id="MobiDB-lite"/>
    </source>
</evidence>
<dbReference type="InterPro" id="IPR025646">
    <property type="entry name" value="DUF4350"/>
</dbReference>
<organism evidence="4 5">
    <name type="scientific">Knoellia koreensis</name>
    <dbReference type="NCBI Taxonomy" id="2730921"/>
    <lineage>
        <taxon>Bacteria</taxon>
        <taxon>Bacillati</taxon>
        <taxon>Actinomycetota</taxon>
        <taxon>Actinomycetes</taxon>
        <taxon>Micrococcales</taxon>
        <taxon>Intrasporangiaceae</taxon>
        <taxon>Knoellia</taxon>
    </lineage>
</organism>
<accession>A0A849H9Q3</accession>
<feature type="transmembrane region" description="Helical" evidence="2">
    <location>
        <begin position="32"/>
        <end position="54"/>
    </location>
</feature>
<keyword evidence="2" id="KW-1133">Transmembrane helix</keyword>
<protein>
    <submittedName>
        <fullName evidence="4">DUF4350 domain-containing protein</fullName>
    </submittedName>
</protein>
<dbReference type="EMBL" id="JABEPQ010000002">
    <property type="protein sequence ID" value="NNM46466.1"/>
    <property type="molecule type" value="Genomic_DNA"/>
</dbReference>
<dbReference type="Proteomes" id="UP000588586">
    <property type="component" value="Unassembled WGS sequence"/>
</dbReference>
<evidence type="ECO:0000259" key="3">
    <source>
        <dbReference type="Pfam" id="PF14258"/>
    </source>
</evidence>
<dbReference type="AlphaFoldDB" id="A0A849H9Q3"/>
<feature type="domain" description="DUF4350" evidence="3">
    <location>
        <begin position="61"/>
        <end position="265"/>
    </location>
</feature>
<keyword evidence="5" id="KW-1185">Reference proteome</keyword>
<proteinExistence type="predicted"/>
<comment type="caution">
    <text evidence="4">The sequence shown here is derived from an EMBL/GenBank/DDBJ whole genome shotgun (WGS) entry which is preliminary data.</text>
</comment>
<evidence type="ECO:0000256" key="2">
    <source>
        <dbReference type="SAM" id="Phobius"/>
    </source>
</evidence>
<dbReference type="Pfam" id="PF14258">
    <property type="entry name" value="DUF4350"/>
    <property type="match status" value="1"/>
</dbReference>
<evidence type="ECO:0000313" key="5">
    <source>
        <dbReference type="Proteomes" id="UP000588586"/>
    </source>
</evidence>
<name>A0A849H9Q3_9MICO</name>
<reference evidence="4 5" key="1">
    <citation type="submission" date="2020-04" db="EMBL/GenBank/DDBJ databases">
        <title>Knoellia sp. isolate from air conditioner.</title>
        <authorList>
            <person name="Chea S."/>
            <person name="Kim D.-U."/>
        </authorList>
    </citation>
    <scope>NUCLEOTIDE SEQUENCE [LARGE SCALE GENOMIC DNA]</scope>
    <source>
        <strain evidence="4 5">DB2414S</strain>
    </source>
</reference>
<gene>
    <name evidence="4" type="ORF">HJG52_10665</name>
</gene>